<evidence type="ECO:0000313" key="2">
    <source>
        <dbReference type="Proteomes" id="UP000249522"/>
    </source>
</evidence>
<sequence>MITDVQQQRFRRYCEAHPALLANRIVAGFFQDESRVGLLLRAMDGDAESRRELEQSFRRHFFRIRFLKYMVSTVKYATIDQQRSCRRRDTVQPLLYDCPSAKEEGAPPIGELFQNSQAPSSAEASQAVYDPEAFHNSLTNERLADAFASLTNKQKLITTLCYALSYRDIEAAQMLGVSPQSISKTRRLALSKLRQAMTGRRERNGH</sequence>
<reference evidence="1 2" key="1">
    <citation type="submission" date="2018-06" db="EMBL/GenBank/DDBJ databases">
        <title>Paenibacillus imtechensis sp. nov.</title>
        <authorList>
            <person name="Pinnaka A.K."/>
            <person name="Singh H."/>
            <person name="Kaur M."/>
        </authorList>
    </citation>
    <scope>NUCLEOTIDE SEQUENCE [LARGE SCALE GENOMIC DNA]</scope>
    <source>
        <strain evidence="1 2">SMB1</strain>
    </source>
</reference>
<keyword evidence="2" id="KW-1185">Reference proteome</keyword>
<dbReference type="EMBL" id="QKRB01000036">
    <property type="protein sequence ID" value="PZD96706.1"/>
    <property type="molecule type" value="Genomic_DNA"/>
</dbReference>
<protein>
    <recommendedName>
        <fullName evidence="3">Sigma-70 family RNA polymerase sigma factor</fullName>
    </recommendedName>
</protein>
<comment type="caution">
    <text evidence="1">The sequence shown here is derived from an EMBL/GenBank/DDBJ whole genome shotgun (WGS) entry which is preliminary data.</text>
</comment>
<evidence type="ECO:0008006" key="3">
    <source>
        <dbReference type="Google" id="ProtNLM"/>
    </source>
</evidence>
<dbReference type="InterPro" id="IPR013324">
    <property type="entry name" value="RNA_pol_sigma_r3/r4-like"/>
</dbReference>
<gene>
    <name evidence="1" type="ORF">DNH61_05760</name>
</gene>
<proteinExistence type="predicted"/>
<accession>A0A2W1LC34</accession>
<organism evidence="1 2">
    <name type="scientific">Paenibacillus sambharensis</name>
    <dbReference type="NCBI Taxonomy" id="1803190"/>
    <lineage>
        <taxon>Bacteria</taxon>
        <taxon>Bacillati</taxon>
        <taxon>Bacillota</taxon>
        <taxon>Bacilli</taxon>
        <taxon>Bacillales</taxon>
        <taxon>Paenibacillaceae</taxon>
        <taxon>Paenibacillus</taxon>
    </lineage>
</organism>
<dbReference type="InterPro" id="IPR036388">
    <property type="entry name" value="WH-like_DNA-bd_sf"/>
</dbReference>
<evidence type="ECO:0000313" key="1">
    <source>
        <dbReference type="EMBL" id="PZD96706.1"/>
    </source>
</evidence>
<dbReference type="Gene3D" id="1.10.10.10">
    <property type="entry name" value="Winged helix-like DNA-binding domain superfamily/Winged helix DNA-binding domain"/>
    <property type="match status" value="1"/>
</dbReference>
<dbReference type="SUPFAM" id="SSF88659">
    <property type="entry name" value="Sigma3 and sigma4 domains of RNA polymerase sigma factors"/>
    <property type="match status" value="1"/>
</dbReference>
<name>A0A2W1LC34_9BACL</name>
<dbReference type="Proteomes" id="UP000249522">
    <property type="component" value="Unassembled WGS sequence"/>
</dbReference>
<dbReference type="AlphaFoldDB" id="A0A2W1LC34"/>